<keyword evidence="1" id="KW-0472">Membrane</keyword>
<keyword evidence="1" id="KW-0812">Transmembrane</keyword>
<evidence type="ECO:0000313" key="3">
    <source>
        <dbReference type="Proteomes" id="UP000005113"/>
    </source>
</evidence>
<protein>
    <submittedName>
        <fullName evidence="2">Uncharacterized protein</fullName>
    </submittedName>
</protein>
<proteinExistence type="predicted"/>
<dbReference type="AlphaFoldDB" id="J1I8Y8"/>
<organism evidence="2 3">
    <name type="scientific">Saprospira grandis DSM 2844</name>
    <dbReference type="NCBI Taxonomy" id="694433"/>
    <lineage>
        <taxon>Bacteria</taxon>
        <taxon>Pseudomonadati</taxon>
        <taxon>Bacteroidota</taxon>
        <taxon>Saprospiria</taxon>
        <taxon>Saprospirales</taxon>
        <taxon>Saprospiraceae</taxon>
        <taxon>Saprospira</taxon>
    </lineage>
</organism>
<gene>
    <name evidence="2" type="ORF">SapgrDRAFT_3289</name>
</gene>
<evidence type="ECO:0000313" key="2">
    <source>
        <dbReference type="EMBL" id="EJF54933.1"/>
    </source>
</evidence>
<accession>J1I8Y8</accession>
<keyword evidence="1" id="KW-1133">Transmembrane helix</keyword>
<dbReference type="HOGENOM" id="CLU_1863771_0_0_10"/>
<feature type="transmembrane region" description="Helical" evidence="1">
    <location>
        <begin position="113"/>
        <end position="133"/>
    </location>
</feature>
<evidence type="ECO:0000256" key="1">
    <source>
        <dbReference type="SAM" id="Phobius"/>
    </source>
</evidence>
<dbReference type="Proteomes" id="UP000005113">
    <property type="component" value="Unassembled WGS sequence"/>
</dbReference>
<dbReference type="EMBL" id="JH719942">
    <property type="protein sequence ID" value="EJF54933.1"/>
    <property type="molecule type" value="Genomic_DNA"/>
</dbReference>
<sequence length="137" mass="14472">MVAIASACWSNNHYGRLFFSQPLNFFVEGLFLGLPLALKGSGRSLSGLAGLLGPAAAAPLGSAASRPPYSSLSHQPTAVAAAPPLDPKRGLHVQNMQPPPLCAWPKQFAYGSWLWSFSSCMGVGPILICIFWASSQD</sequence>
<name>J1I8Y8_9BACT</name>
<reference evidence="3" key="1">
    <citation type="journal article" date="2012" name="Stand. Genomic Sci.">
        <title>Permanent draft genome sequence of the gliding predator Saprospira grandis strain Sa g1 (= HR1).</title>
        <authorList>
            <person name="Mavromatis K."/>
            <person name="Chertkov O."/>
            <person name="Lapidus A."/>
            <person name="Nolan M."/>
            <person name="Lucas S."/>
            <person name="Tice H."/>
            <person name="Del Rio T.G."/>
            <person name="Cheng J.F."/>
            <person name="Han C."/>
            <person name="Tapia R."/>
            <person name="Bruce D."/>
            <person name="Goodwin L.A."/>
            <person name="Pitluck S."/>
            <person name="Huntemann M."/>
            <person name="Liolios K."/>
            <person name="Pagani I."/>
            <person name="Ivanova N."/>
            <person name="Mikhailova N."/>
            <person name="Pati A."/>
            <person name="Chen A."/>
            <person name="Palaniappan K."/>
            <person name="Land M."/>
            <person name="Brambilla E.M."/>
            <person name="Rohde M."/>
            <person name="Spring S."/>
            <person name="Goker M."/>
            <person name="Detter J.C."/>
            <person name="Bristow J."/>
            <person name="Eisen J.A."/>
            <person name="Markowitz V."/>
            <person name="Hugenholtz P."/>
            <person name="Kyrpides N.C."/>
            <person name="Klenk H.P."/>
            <person name="Woyke T."/>
        </authorList>
    </citation>
    <scope>NUCLEOTIDE SEQUENCE [LARGE SCALE GENOMIC DNA]</scope>
    <source>
        <strain evidence="3">DSM 2844</strain>
    </source>
</reference>